<reference evidence="2 3" key="1">
    <citation type="journal article" date="2018" name="J. Invertebr. Pathol.">
        <title>New genotyping method for the causative agent of crayfish plague (Aphanomyces astaci) based on whole genome data.</title>
        <authorList>
            <person name="Minardi D."/>
            <person name="Studholme D.J."/>
            <person name="van der Giezen M."/>
            <person name="Pretto T."/>
            <person name="Oidtmann B."/>
        </authorList>
    </citation>
    <scope>NUCLEOTIDE SEQUENCE [LARGE SCALE GENOMIC DNA]</scope>
    <source>
        <strain evidence="2 3">KB13</strain>
    </source>
</reference>
<proteinExistence type="predicted"/>
<dbReference type="Proteomes" id="UP000275652">
    <property type="component" value="Unassembled WGS sequence"/>
</dbReference>
<feature type="region of interest" description="Disordered" evidence="1">
    <location>
        <begin position="87"/>
        <end position="122"/>
    </location>
</feature>
<organism evidence="2 3">
    <name type="scientific">Aphanomyces astaci</name>
    <name type="common">Crayfish plague agent</name>
    <dbReference type="NCBI Taxonomy" id="112090"/>
    <lineage>
        <taxon>Eukaryota</taxon>
        <taxon>Sar</taxon>
        <taxon>Stramenopiles</taxon>
        <taxon>Oomycota</taxon>
        <taxon>Saprolegniomycetes</taxon>
        <taxon>Saprolegniales</taxon>
        <taxon>Verrucalvaceae</taxon>
        <taxon>Aphanomyces</taxon>
    </lineage>
</organism>
<name>A0A9X8H2A7_APHAT</name>
<feature type="non-terminal residue" evidence="2">
    <location>
        <position position="1"/>
    </location>
</feature>
<accession>A0A9X8H2A7</accession>
<sequence length="122" mass="12570">RTLDELEKVNKYVVRIVLPYLKKLKTEKDRRTGGGGSLAAPPPSNMSQYYPQANMGYGYGGGGGTSSSNDDMMAGLQGGSTDMNFLDMDGTSFGMGDAQGGGGGSSGEDGDGGDLMNIVEAL</sequence>
<dbReference type="EMBL" id="QUTI01062669">
    <property type="protein sequence ID" value="RLN88252.1"/>
    <property type="molecule type" value="Genomic_DNA"/>
</dbReference>
<dbReference type="AlphaFoldDB" id="A0A9X8H2A7"/>
<evidence type="ECO:0000313" key="2">
    <source>
        <dbReference type="EMBL" id="RLN88252.1"/>
    </source>
</evidence>
<protein>
    <submittedName>
        <fullName evidence="2">Uncharacterized protein</fullName>
    </submittedName>
</protein>
<feature type="compositionally biased region" description="Gly residues" evidence="1">
    <location>
        <begin position="97"/>
        <end position="107"/>
    </location>
</feature>
<evidence type="ECO:0000256" key="1">
    <source>
        <dbReference type="SAM" id="MobiDB-lite"/>
    </source>
</evidence>
<comment type="caution">
    <text evidence="2">The sequence shown here is derived from an EMBL/GenBank/DDBJ whole genome shotgun (WGS) entry which is preliminary data.</text>
</comment>
<evidence type="ECO:0000313" key="3">
    <source>
        <dbReference type="Proteomes" id="UP000275652"/>
    </source>
</evidence>
<gene>
    <name evidence="2" type="ORF">DYB28_016020</name>
</gene>
<feature type="region of interest" description="Disordered" evidence="1">
    <location>
        <begin position="25"/>
        <end position="49"/>
    </location>
</feature>